<dbReference type="NCBIfam" id="TIGR00277">
    <property type="entry name" value="HDIG"/>
    <property type="match status" value="1"/>
</dbReference>
<dbReference type="PANTHER" id="PTHR33525:SF5">
    <property type="entry name" value="TWO COMPONENT SIGNAL TRANSDUCTION SYSTEM RESPONSE REGULATOR"/>
    <property type="match status" value="1"/>
</dbReference>
<proteinExistence type="predicted"/>
<feature type="domain" description="HDOD" evidence="1">
    <location>
        <begin position="22"/>
        <end position="215"/>
    </location>
</feature>
<keyword evidence="3" id="KW-1185">Reference proteome</keyword>
<evidence type="ECO:0000259" key="1">
    <source>
        <dbReference type="PROSITE" id="PS51833"/>
    </source>
</evidence>
<dbReference type="PANTHER" id="PTHR33525">
    <property type="match status" value="1"/>
</dbReference>
<dbReference type="SUPFAM" id="SSF109604">
    <property type="entry name" value="HD-domain/PDEase-like"/>
    <property type="match status" value="1"/>
</dbReference>
<dbReference type="OrthoDB" id="9803649at2"/>
<reference evidence="3" key="1">
    <citation type="submission" date="2016-02" db="EMBL/GenBank/DDBJ databases">
        <authorList>
            <person name="Holder M.E."/>
            <person name="Ajami N.J."/>
            <person name="Petrosino J.F."/>
        </authorList>
    </citation>
    <scope>NUCLEOTIDE SEQUENCE [LARGE SCALE GENOMIC DNA]</scope>
    <source>
        <strain evidence="3">DSM 12838</strain>
    </source>
</reference>
<dbReference type="PROSITE" id="PS51833">
    <property type="entry name" value="HDOD"/>
    <property type="match status" value="1"/>
</dbReference>
<dbReference type="Proteomes" id="UP000063964">
    <property type="component" value="Chromosome"/>
</dbReference>
<organism evidence="2 3">
    <name type="scientific">Desulfomicrobium orale DSM 12838</name>
    <dbReference type="NCBI Taxonomy" id="888061"/>
    <lineage>
        <taxon>Bacteria</taxon>
        <taxon>Pseudomonadati</taxon>
        <taxon>Thermodesulfobacteriota</taxon>
        <taxon>Desulfovibrionia</taxon>
        <taxon>Desulfovibrionales</taxon>
        <taxon>Desulfomicrobiaceae</taxon>
        <taxon>Desulfomicrobium</taxon>
    </lineage>
</organism>
<sequence>MFEISSIDERIQEYLEEPAWNLPVFDRGARLVQQEASKPNPNAEKLTQCILQDQVLTAEVLSLANAPFFHGIKKVEHIQEVVARVGLRGVLDCVMAAIHRKASNTKSSFVQQYMTNLWKHSAACAYGAQWLVRRCGWEELIVEAYIAGLLHDVGKLLVLKAIISVMEKDKDTIRLTKIVADEFLDALHTEYGARLLRKWNLPEIYCEICQEHHQARYDTSNILLVAVRLANSACSKLGFGVREDREIQLETSLEASVLGLSDITLAELEIALEDYIARNT</sequence>
<dbReference type="EMBL" id="CP014230">
    <property type="protein sequence ID" value="AMD92176.1"/>
    <property type="molecule type" value="Genomic_DNA"/>
</dbReference>
<dbReference type="InterPro" id="IPR006675">
    <property type="entry name" value="HDIG_dom"/>
</dbReference>
<protein>
    <recommendedName>
        <fullName evidence="1">HDOD domain-containing protein</fullName>
    </recommendedName>
</protein>
<dbReference type="InterPro" id="IPR013976">
    <property type="entry name" value="HDOD"/>
</dbReference>
<accession>A0A109W5I8</accession>
<dbReference type="AlphaFoldDB" id="A0A109W5I8"/>
<dbReference type="Pfam" id="PF08668">
    <property type="entry name" value="HDOD"/>
    <property type="match status" value="1"/>
</dbReference>
<gene>
    <name evidence="2" type="ORF">AXF15_03005</name>
</gene>
<dbReference type="InterPro" id="IPR052340">
    <property type="entry name" value="RNase_Y/CdgJ"/>
</dbReference>
<name>A0A109W5I8_9BACT</name>
<dbReference type="Gene3D" id="1.10.3210.10">
    <property type="entry name" value="Hypothetical protein af1432"/>
    <property type="match status" value="1"/>
</dbReference>
<evidence type="ECO:0000313" key="2">
    <source>
        <dbReference type="EMBL" id="AMD92176.1"/>
    </source>
</evidence>
<dbReference type="RefSeq" id="WP_066603148.1">
    <property type="nucleotide sequence ID" value="NZ_CP014230.1"/>
</dbReference>
<dbReference type="CDD" id="cd00077">
    <property type="entry name" value="HDc"/>
    <property type="match status" value="1"/>
</dbReference>
<dbReference type="KEGG" id="doa:AXF15_03005"/>
<evidence type="ECO:0000313" key="3">
    <source>
        <dbReference type="Proteomes" id="UP000063964"/>
    </source>
</evidence>
<dbReference type="STRING" id="888061.AXF15_03005"/>
<dbReference type="InterPro" id="IPR003607">
    <property type="entry name" value="HD/PDEase_dom"/>
</dbReference>